<dbReference type="PROSITE" id="PS50112">
    <property type="entry name" value="PAS"/>
    <property type="match status" value="1"/>
</dbReference>
<feature type="domain" description="GGDEF" evidence="5">
    <location>
        <begin position="636"/>
        <end position="771"/>
    </location>
</feature>
<accession>A0A1H9ILK8</accession>
<gene>
    <name evidence="6" type="ORF">SAMN03080615_02643</name>
</gene>
<dbReference type="InterPro" id="IPR018771">
    <property type="entry name" value="PocR_dom"/>
</dbReference>
<evidence type="ECO:0000256" key="3">
    <source>
        <dbReference type="ARBA" id="ARBA00034247"/>
    </source>
</evidence>
<keyword evidence="7" id="KW-1185">Reference proteome</keyword>
<dbReference type="SUPFAM" id="SSF55785">
    <property type="entry name" value="PYP-like sensor domain (PAS domain)"/>
    <property type="match status" value="2"/>
</dbReference>
<evidence type="ECO:0000259" key="5">
    <source>
        <dbReference type="PROSITE" id="PS50887"/>
    </source>
</evidence>
<dbReference type="InterPro" id="IPR050469">
    <property type="entry name" value="Diguanylate_Cyclase"/>
</dbReference>
<evidence type="ECO:0000256" key="2">
    <source>
        <dbReference type="ARBA" id="ARBA00012528"/>
    </source>
</evidence>
<comment type="catalytic activity">
    <reaction evidence="3">
        <text>2 GTP = 3',3'-c-di-GMP + 2 diphosphate</text>
        <dbReference type="Rhea" id="RHEA:24898"/>
        <dbReference type="ChEBI" id="CHEBI:33019"/>
        <dbReference type="ChEBI" id="CHEBI:37565"/>
        <dbReference type="ChEBI" id="CHEBI:58805"/>
        <dbReference type="EC" id="2.7.7.65"/>
    </reaction>
</comment>
<dbReference type="Pfam" id="PF13185">
    <property type="entry name" value="GAF_2"/>
    <property type="match status" value="1"/>
</dbReference>
<evidence type="ECO:0000313" key="7">
    <source>
        <dbReference type="Proteomes" id="UP000198749"/>
    </source>
</evidence>
<comment type="cofactor">
    <cofactor evidence="1">
        <name>Mg(2+)</name>
        <dbReference type="ChEBI" id="CHEBI:18420"/>
    </cofactor>
</comment>
<dbReference type="InterPro" id="IPR029016">
    <property type="entry name" value="GAF-like_dom_sf"/>
</dbReference>
<dbReference type="SMART" id="SM00091">
    <property type="entry name" value="PAS"/>
    <property type="match status" value="2"/>
</dbReference>
<dbReference type="SUPFAM" id="SSF55073">
    <property type="entry name" value="Nucleotide cyclase"/>
    <property type="match status" value="1"/>
</dbReference>
<evidence type="ECO:0000313" key="6">
    <source>
        <dbReference type="EMBL" id="SEQ75621.1"/>
    </source>
</evidence>
<dbReference type="GO" id="GO:0005886">
    <property type="term" value="C:plasma membrane"/>
    <property type="evidence" value="ECO:0007669"/>
    <property type="project" value="TreeGrafter"/>
</dbReference>
<feature type="domain" description="PAS" evidence="4">
    <location>
        <begin position="195"/>
        <end position="237"/>
    </location>
</feature>
<dbReference type="Gene3D" id="3.30.450.40">
    <property type="match status" value="1"/>
</dbReference>
<dbReference type="InterPro" id="IPR000014">
    <property type="entry name" value="PAS"/>
</dbReference>
<dbReference type="Proteomes" id="UP000198749">
    <property type="component" value="Unassembled WGS sequence"/>
</dbReference>
<dbReference type="Gene3D" id="3.30.450.20">
    <property type="entry name" value="PAS domain"/>
    <property type="match status" value="2"/>
</dbReference>
<dbReference type="Gene3D" id="3.30.70.270">
    <property type="match status" value="1"/>
</dbReference>
<dbReference type="RefSeq" id="WP_091358982.1">
    <property type="nucleotide sequence ID" value="NZ_AP025284.1"/>
</dbReference>
<dbReference type="GO" id="GO:0043709">
    <property type="term" value="P:cell adhesion involved in single-species biofilm formation"/>
    <property type="evidence" value="ECO:0007669"/>
    <property type="project" value="TreeGrafter"/>
</dbReference>
<dbReference type="Pfam" id="PF13188">
    <property type="entry name" value="PAS_8"/>
    <property type="match status" value="2"/>
</dbReference>
<dbReference type="InterPro" id="IPR035965">
    <property type="entry name" value="PAS-like_dom_sf"/>
</dbReference>
<dbReference type="InterPro" id="IPR043128">
    <property type="entry name" value="Rev_trsase/Diguanyl_cyclase"/>
</dbReference>
<dbReference type="PANTHER" id="PTHR45138">
    <property type="entry name" value="REGULATORY COMPONENTS OF SENSORY TRANSDUCTION SYSTEM"/>
    <property type="match status" value="1"/>
</dbReference>
<dbReference type="Pfam" id="PF10114">
    <property type="entry name" value="PocR"/>
    <property type="match status" value="1"/>
</dbReference>
<protein>
    <recommendedName>
        <fullName evidence="2">diguanylate cyclase</fullName>
        <ecNumber evidence="2">2.7.7.65</ecNumber>
    </recommendedName>
</protein>
<sequence length="771" mass="86603">MNKIPVNGSDDDYRIEKLLDITCFAELLEGYYQATGIPNGLVGPGGELITQAGWIDACTRFHRGHEETNRRCVESNCTLLEQAQTQKVCNSLCKNGLYDYATPINIDGKHVATLFMGQLLHQPPDLSYYEQQAERFNYDKAAYIEAIKQAPVIPKAQLEKQLNHMVQVTTVLAQSALSAIREHHLQEALSHSKKQRIEIKDLLDNSPTGISWCDEACNIEYINHTFTRILGYTLEDLPDVDSWYKAAYPDPEVRHPIEKIFKRWLYSQKKSNGAFMPPLTTESTVRCKDGTSKRISSQVSAVNQKILYNCIDITEKWRIEQRNLTRNRMMERVAQGEQLRSIMHQLITDIESDDPSIRCSILLLDAEGRHLLNCAAPSLPDFYNEAIHGVEIGEGVGSCGTAAFLGKRVIVEDIDTHPYWAPYRELAARADLRACWSEPIISSTGRVLGSFAIYHNTPNKPDDHDIQMISFAANLASIAIETLKNREELVRSEQAYRSLAENAPDAIARYDGVGDLIYTNPNFAALFASDISENDSYLEHYRSVIKKVIKTGTPQQVEICIHTGSSQRYLMFNIVSEENEGGGGALAIGRDITLHREMEHKLEKQARSDFLTQLINRRHFFELANREMLVASRYNNALSLIMFDLDHFKQVNDTYGHAIGDLVLQRIADVSLTTVRAADILARLGGEEFVVLMVQTSHDEALQSAERLRQAIASTNIALGSGEAISVTASFGVTTIHFDSGDSHTINHMISDADKAMYRAKQEGRNRVVYA</sequence>
<dbReference type="STRING" id="355243.SAMN03080615_02643"/>
<dbReference type="NCBIfam" id="TIGR00254">
    <property type="entry name" value="GGDEF"/>
    <property type="match status" value="1"/>
</dbReference>
<dbReference type="EC" id="2.7.7.65" evidence="2"/>
<dbReference type="Pfam" id="PF00990">
    <property type="entry name" value="GGDEF"/>
    <property type="match status" value="1"/>
</dbReference>
<dbReference type="OrthoDB" id="9812358at2"/>
<dbReference type="CDD" id="cd01949">
    <property type="entry name" value="GGDEF"/>
    <property type="match status" value="1"/>
</dbReference>
<reference evidence="7" key="1">
    <citation type="submission" date="2016-10" db="EMBL/GenBank/DDBJ databases">
        <authorList>
            <person name="Varghese N."/>
            <person name="Submissions S."/>
        </authorList>
    </citation>
    <scope>NUCLEOTIDE SEQUENCE [LARGE SCALE GENOMIC DNA]</scope>
    <source>
        <strain evidence="7">DSM 18887</strain>
    </source>
</reference>
<dbReference type="EMBL" id="FOGB01000007">
    <property type="protein sequence ID" value="SEQ75621.1"/>
    <property type="molecule type" value="Genomic_DNA"/>
</dbReference>
<organism evidence="6 7">
    <name type="scientific">Amphritea atlantica</name>
    <dbReference type="NCBI Taxonomy" id="355243"/>
    <lineage>
        <taxon>Bacteria</taxon>
        <taxon>Pseudomonadati</taxon>
        <taxon>Pseudomonadota</taxon>
        <taxon>Gammaproteobacteria</taxon>
        <taxon>Oceanospirillales</taxon>
        <taxon>Oceanospirillaceae</taxon>
        <taxon>Amphritea</taxon>
    </lineage>
</organism>
<dbReference type="SMART" id="SM00267">
    <property type="entry name" value="GGDEF"/>
    <property type="match status" value="1"/>
</dbReference>
<dbReference type="SMART" id="SM00065">
    <property type="entry name" value="GAF"/>
    <property type="match status" value="1"/>
</dbReference>
<name>A0A1H9ILK8_9GAMM</name>
<dbReference type="PROSITE" id="PS50887">
    <property type="entry name" value="GGDEF"/>
    <property type="match status" value="1"/>
</dbReference>
<evidence type="ECO:0000256" key="1">
    <source>
        <dbReference type="ARBA" id="ARBA00001946"/>
    </source>
</evidence>
<dbReference type="GO" id="GO:1902201">
    <property type="term" value="P:negative regulation of bacterial-type flagellum-dependent cell motility"/>
    <property type="evidence" value="ECO:0007669"/>
    <property type="project" value="TreeGrafter"/>
</dbReference>
<dbReference type="InterPro" id="IPR003018">
    <property type="entry name" value="GAF"/>
</dbReference>
<dbReference type="InterPro" id="IPR000160">
    <property type="entry name" value="GGDEF_dom"/>
</dbReference>
<dbReference type="GO" id="GO:0052621">
    <property type="term" value="F:diguanylate cyclase activity"/>
    <property type="evidence" value="ECO:0007669"/>
    <property type="project" value="UniProtKB-EC"/>
</dbReference>
<dbReference type="SUPFAM" id="SSF55781">
    <property type="entry name" value="GAF domain-like"/>
    <property type="match status" value="1"/>
</dbReference>
<dbReference type="InterPro" id="IPR029787">
    <property type="entry name" value="Nucleotide_cyclase"/>
</dbReference>
<dbReference type="CDD" id="cd00130">
    <property type="entry name" value="PAS"/>
    <property type="match status" value="1"/>
</dbReference>
<dbReference type="AlphaFoldDB" id="A0A1H9ILK8"/>
<dbReference type="NCBIfam" id="TIGR00229">
    <property type="entry name" value="sensory_box"/>
    <property type="match status" value="1"/>
</dbReference>
<dbReference type="FunFam" id="3.30.70.270:FF:000001">
    <property type="entry name" value="Diguanylate cyclase domain protein"/>
    <property type="match status" value="1"/>
</dbReference>
<evidence type="ECO:0000259" key="4">
    <source>
        <dbReference type="PROSITE" id="PS50112"/>
    </source>
</evidence>
<proteinExistence type="predicted"/>
<dbReference type="PANTHER" id="PTHR45138:SF9">
    <property type="entry name" value="DIGUANYLATE CYCLASE DGCM-RELATED"/>
    <property type="match status" value="1"/>
</dbReference>